<organism evidence="1 2">
    <name type="scientific">Pseudanabaena cinerea FACHB-1277</name>
    <dbReference type="NCBI Taxonomy" id="2949581"/>
    <lineage>
        <taxon>Bacteria</taxon>
        <taxon>Bacillati</taxon>
        <taxon>Cyanobacteriota</taxon>
        <taxon>Cyanophyceae</taxon>
        <taxon>Pseudanabaenales</taxon>
        <taxon>Pseudanabaenaceae</taxon>
        <taxon>Pseudanabaena</taxon>
        <taxon>Pseudanabaena cinerea</taxon>
    </lineage>
</organism>
<reference evidence="1" key="1">
    <citation type="journal article" date="2015" name="ISME J.">
        <title>Draft Genome Sequence of Streptomyces incarnatus NRRL8089, which Produces the Nucleoside Antibiotic Sinefungin.</title>
        <authorList>
            <person name="Oshima K."/>
            <person name="Hattori M."/>
            <person name="Shimizu H."/>
            <person name="Fukuda K."/>
            <person name="Nemoto M."/>
            <person name="Inagaki K."/>
            <person name="Tamura T."/>
        </authorList>
    </citation>
    <scope>NUCLEOTIDE SEQUENCE</scope>
    <source>
        <strain evidence="1">FACHB-1277</strain>
    </source>
</reference>
<dbReference type="RefSeq" id="WP_190350184.1">
    <property type="nucleotide sequence ID" value="NZ_JACJPY010000014.1"/>
</dbReference>
<proteinExistence type="predicted"/>
<keyword evidence="2" id="KW-1185">Reference proteome</keyword>
<dbReference type="AlphaFoldDB" id="A0A926US00"/>
<sequence>MESCRNVLLEFVYEEANAQIQSLGIGIRHKYNLDEVIAYALNRLPPKFASTDVDLQIMRQQCEAMRTDISKMVRQALLGVRRDPLRQPESLEDIELANAPYALLQVQDILGRKSLMWSDLPKALEDALEAAIAKYNSGNYSAQLRGTLGQNRFNASMYLKKSVLQSQPLSEIKRRDYEVYMLESRQLVHSLERLVIRMAQNRAGSFPQNELRFIRLEDVLAKSLNRLPPLYATSSKGLGHLRHYAQMNIGSEVSIIVHEAMLKTRQQNLQRCDQPMFYRVRYEREQALLKLGRMLNREVRWQNVVEVVSKSLELAKSGKVCWQRECAASPNAVSPNQEEWRSNPL</sequence>
<name>A0A926US00_9CYAN</name>
<comment type="caution">
    <text evidence="1">The sequence shown here is derived from an EMBL/GenBank/DDBJ whole genome shotgun (WGS) entry which is preliminary data.</text>
</comment>
<dbReference type="EMBL" id="JACJPY010000014">
    <property type="protein sequence ID" value="MBD2149813.1"/>
    <property type="molecule type" value="Genomic_DNA"/>
</dbReference>
<protein>
    <submittedName>
        <fullName evidence="1">Late competence development ComFB family protein</fullName>
    </submittedName>
</protein>
<reference evidence="1" key="2">
    <citation type="submission" date="2020-08" db="EMBL/GenBank/DDBJ databases">
        <authorList>
            <person name="Chen M."/>
            <person name="Teng W."/>
            <person name="Zhao L."/>
            <person name="Hu C."/>
            <person name="Zhou Y."/>
            <person name="Han B."/>
            <person name="Song L."/>
            <person name="Shu W."/>
        </authorList>
    </citation>
    <scope>NUCLEOTIDE SEQUENCE</scope>
    <source>
        <strain evidence="1">FACHB-1277</strain>
    </source>
</reference>
<dbReference type="Proteomes" id="UP000631421">
    <property type="component" value="Unassembled WGS sequence"/>
</dbReference>
<gene>
    <name evidence="1" type="ORF">H6F44_06685</name>
</gene>
<dbReference type="Pfam" id="PF10719">
    <property type="entry name" value="ComFB"/>
    <property type="match status" value="2"/>
</dbReference>
<accession>A0A926US00</accession>
<evidence type="ECO:0000313" key="1">
    <source>
        <dbReference type="EMBL" id="MBD2149813.1"/>
    </source>
</evidence>
<dbReference type="InterPro" id="IPR019657">
    <property type="entry name" value="ComFB"/>
</dbReference>
<evidence type="ECO:0000313" key="2">
    <source>
        <dbReference type="Proteomes" id="UP000631421"/>
    </source>
</evidence>